<organism evidence="3">
    <name type="scientific">Hydatigena taeniaeformis</name>
    <name type="common">Feline tapeworm</name>
    <name type="synonym">Taenia taeniaeformis</name>
    <dbReference type="NCBI Taxonomy" id="6205"/>
    <lineage>
        <taxon>Eukaryota</taxon>
        <taxon>Metazoa</taxon>
        <taxon>Spiralia</taxon>
        <taxon>Lophotrochozoa</taxon>
        <taxon>Platyhelminthes</taxon>
        <taxon>Cestoda</taxon>
        <taxon>Eucestoda</taxon>
        <taxon>Cyclophyllidea</taxon>
        <taxon>Taeniidae</taxon>
        <taxon>Hydatigera</taxon>
    </lineage>
</organism>
<name>A0A0R3WR00_HYDTA</name>
<dbReference type="Proteomes" id="UP000274429">
    <property type="component" value="Unassembled WGS sequence"/>
</dbReference>
<dbReference type="WBParaSite" id="TTAC_0000319001-mRNA-1">
    <property type="protein sequence ID" value="TTAC_0000319001-mRNA-1"/>
    <property type="gene ID" value="TTAC_0000319001"/>
</dbReference>
<proteinExistence type="predicted"/>
<evidence type="ECO:0000313" key="3">
    <source>
        <dbReference type="WBParaSite" id="TTAC_0000319001-mRNA-1"/>
    </source>
</evidence>
<evidence type="ECO:0000313" key="2">
    <source>
        <dbReference type="Proteomes" id="UP000274429"/>
    </source>
</evidence>
<accession>A0A0R3WR00</accession>
<evidence type="ECO:0000313" key="1">
    <source>
        <dbReference type="EMBL" id="VDM22108.1"/>
    </source>
</evidence>
<gene>
    <name evidence="1" type="ORF">TTAC_LOCUS3175</name>
</gene>
<sequence length="272" mass="30788">MTLIFPPDSYRINITLVPRDEDGVYVLGSTNILRCSININGSLMDLDPHIPTCRLRVSNESALNVTDGAIRLTPDQHPGPITFDIVASLFEMDVMVKSTTVWFVEEARNYPNFVWGWYDPLKRVHRKYVVVDTFEEGAHHLSCSSPRSNVPPLNITFYVLRYNATRLIFSPPPLTRYKRSDRLPKCVWTVPWMNDEPGLTPVLTRTGTNRNGIFRGLSRCVFIAPGLHQTISHSFRVIGEVQLSPPCIKNILCVLAFAKPNSMCTTMNHSIT</sequence>
<keyword evidence="2" id="KW-1185">Reference proteome</keyword>
<reference evidence="3" key="1">
    <citation type="submission" date="2017-02" db="UniProtKB">
        <authorList>
            <consortium name="WormBaseParasite"/>
        </authorList>
    </citation>
    <scope>IDENTIFICATION</scope>
</reference>
<reference evidence="1 2" key="2">
    <citation type="submission" date="2018-11" db="EMBL/GenBank/DDBJ databases">
        <authorList>
            <consortium name="Pathogen Informatics"/>
        </authorList>
    </citation>
    <scope>NUCLEOTIDE SEQUENCE [LARGE SCALE GENOMIC DNA]</scope>
</reference>
<dbReference type="AlphaFoldDB" id="A0A0R3WR00"/>
<dbReference type="EMBL" id="UYWX01002023">
    <property type="protein sequence ID" value="VDM22108.1"/>
    <property type="molecule type" value="Genomic_DNA"/>
</dbReference>
<protein>
    <submittedName>
        <fullName evidence="3">Ig-like domain-containing protein</fullName>
    </submittedName>
</protein>